<evidence type="ECO:0000256" key="3">
    <source>
        <dbReference type="ARBA" id="ARBA00022833"/>
    </source>
</evidence>
<keyword evidence="1" id="KW-0479">Metal-binding</keyword>
<dbReference type="RefSeq" id="XP_067804809.1">
    <property type="nucleotide sequence ID" value="XM_067946018.1"/>
</dbReference>
<evidence type="ECO:0000256" key="5">
    <source>
        <dbReference type="SAM" id="MobiDB-lite"/>
    </source>
</evidence>
<feature type="domain" description="RanBP2-type" evidence="6">
    <location>
        <begin position="634"/>
        <end position="663"/>
    </location>
</feature>
<organism evidence="7 8">
    <name type="scientific">Babesia duncani</name>
    <dbReference type="NCBI Taxonomy" id="323732"/>
    <lineage>
        <taxon>Eukaryota</taxon>
        <taxon>Sar</taxon>
        <taxon>Alveolata</taxon>
        <taxon>Apicomplexa</taxon>
        <taxon>Aconoidasida</taxon>
        <taxon>Piroplasmida</taxon>
        <taxon>Babesiidae</taxon>
        <taxon>Babesia</taxon>
    </lineage>
</organism>
<dbReference type="InterPro" id="IPR001876">
    <property type="entry name" value="Znf_RanBP2"/>
</dbReference>
<evidence type="ECO:0000256" key="2">
    <source>
        <dbReference type="ARBA" id="ARBA00022771"/>
    </source>
</evidence>
<reference evidence="7" key="1">
    <citation type="journal article" date="2023" name="Nat. Microbiol.">
        <title>Babesia duncani multi-omics identifies virulence factors and drug targets.</title>
        <authorList>
            <person name="Singh P."/>
            <person name="Lonardi S."/>
            <person name="Liang Q."/>
            <person name="Vydyam P."/>
            <person name="Khabirova E."/>
            <person name="Fang T."/>
            <person name="Gihaz S."/>
            <person name="Thekkiniath J."/>
            <person name="Munshi M."/>
            <person name="Abel S."/>
            <person name="Ciampossin L."/>
            <person name="Batugedara G."/>
            <person name="Gupta M."/>
            <person name="Lu X.M."/>
            <person name="Lenz T."/>
            <person name="Chakravarty S."/>
            <person name="Cornillot E."/>
            <person name="Hu Y."/>
            <person name="Ma W."/>
            <person name="Gonzalez L.M."/>
            <person name="Sanchez S."/>
            <person name="Estrada K."/>
            <person name="Sanchez-Flores A."/>
            <person name="Montero E."/>
            <person name="Harb O.S."/>
            <person name="Le Roch K.G."/>
            <person name="Mamoun C.B."/>
        </authorList>
    </citation>
    <scope>NUCLEOTIDE SEQUENCE</scope>
    <source>
        <strain evidence="7">WA1</strain>
    </source>
</reference>
<dbReference type="PROSITE" id="PS01358">
    <property type="entry name" value="ZF_RANBP2_1"/>
    <property type="match status" value="1"/>
</dbReference>
<dbReference type="SMART" id="SM00547">
    <property type="entry name" value="ZnF_RBZ"/>
    <property type="match status" value="1"/>
</dbReference>
<dbReference type="KEGG" id="bdw:94335269"/>
<dbReference type="GeneID" id="94335269"/>
<keyword evidence="8" id="KW-1185">Reference proteome</keyword>
<dbReference type="InterPro" id="IPR036443">
    <property type="entry name" value="Znf_RanBP2_sf"/>
</dbReference>
<gene>
    <name evidence="7" type="ORF">BdWA1_000971</name>
</gene>
<proteinExistence type="predicted"/>
<dbReference type="PROSITE" id="PS50199">
    <property type="entry name" value="ZF_RANBP2_2"/>
    <property type="match status" value="1"/>
</dbReference>
<sequence>MVVAHVSCQSNGDQNSSGHNGKGRGCGFRRNSTRSKNHLEARQQHDKSRQLVVMSVPSITSEGVYGDPSRDVGRMQTVAGPCALWGHRDKGFTGSDYPRYPRHPGYPGHPGYHWCWGHWPLGCSARVMHSGRYPIPSSYEVGNFHDVQYNSVQQPEVQQHARRDSWHESPKRIPHQVWSPAYKGTNSVNNQTDHDYRQKIRDRFNACNKLDQGQDAEFLKSDESVFVEHATTSVFDKEITNKEHVQFLIGYVTRNNCPLSGNSALLKVKFGGFQDCSKVLSTSCNFTRESVEVVINEELERLYKDSSYIVHHVATSRFVKGQFLSDLKDTQCMYQKQIMSATSDKWVAVILFQGKGNEPNGDFVPPIDVFDNIEWVDDSVKNYMVLELLLPLNFMVIPHRMPPRALDYHYQRQPPSVVAASQYCPAPSDTQMGTVHLPLLFEMHRLLSTFKDGTLEFQKPGKHVPLEVTSLMQDWIIDTFSCLKGAILGSMANCAQALPTATVSSASSSSVDQSSSTPLDAPRENGHLCIAPSNVQFGCPVEAGPIRPANIEPLNMESRVEVPETSNMDQTEGENVYRVKLVNPIATKSVGPGAEALAMTHPSQLENASMFLRMYGDPLCDVVKRREIVFSHGVNGNWKCLGCSNLNFPRRSHCNKCAAPRDSQGDEIVFQYALRLYDIYQRGHKYTDEEILTALGQENTTSACKAEPHWTNYNGKAQVGCKIAIQQEPRGRTRSFKQVLGATKHKRARAVDHPLAHGPQPTL</sequence>
<evidence type="ECO:0000313" key="7">
    <source>
        <dbReference type="EMBL" id="KAK2197967.1"/>
    </source>
</evidence>
<evidence type="ECO:0000256" key="1">
    <source>
        <dbReference type="ARBA" id="ARBA00022723"/>
    </source>
</evidence>
<dbReference type="Gene3D" id="4.10.1060.10">
    <property type="entry name" value="Zinc finger, RanBP2-type"/>
    <property type="match status" value="1"/>
</dbReference>
<keyword evidence="2 4" id="KW-0863">Zinc-finger</keyword>
<dbReference type="Proteomes" id="UP001214638">
    <property type="component" value="Unassembled WGS sequence"/>
</dbReference>
<evidence type="ECO:0000259" key="6">
    <source>
        <dbReference type="PROSITE" id="PS50199"/>
    </source>
</evidence>
<accession>A0AAD9UQK4</accession>
<feature type="region of interest" description="Disordered" evidence="5">
    <location>
        <begin position="741"/>
        <end position="763"/>
    </location>
</feature>
<feature type="region of interest" description="Disordered" evidence="5">
    <location>
        <begin position="1"/>
        <end position="48"/>
    </location>
</feature>
<dbReference type="GO" id="GO:0008270">
    <property type="term" value="F:zinc ion binding"/>
    <property type="evidence" value="ECO:0007669"/>
    <property type="project" value="UniProtKB-KW"/>
</dbReference>
<protein>
    <submittedName>
        <fullName evidence="7">Bifunctional Zinc finger</fullName>
    </submittedName>
</protein>
<evidence type="ECO:0000256" key="4">
    <source>
        <dbReference type="PROSITE-ProRule" id="PRU00322"/>
    </source>
</evidence>
<dbReference type="AlphaFoldDB" id="A0AAD9UQK4"/>
<feature type="compositionally biased region" description="Basic and acidic residues" evidence="5">
    <location>
        <begin position="37"/>
        <end position="48"/>
    </location>
</feature>
<dbReference type="EMBL" id="JALLKP010000001">
    <property type="protein sequence ID" value="KAK2197967.1"/>
    <property type="molecule type" value="Genomic_DNA"/>
</dbReference>
<name>A0AAD9UQK4_9APIC</name>
<feature type="compositionally biased region" description="Polar residues" evidence="5">
    <location>
        <begin position="7"/>
        <end position="19"/>
    </location>
</feature>
<keyword evidence="3" id="KW-0862">Zinc</keyword>
<dbReference type="SUPFAM" id="SSF90209">
    <property type="entry name" value="Ran binding protein zinc finger-like"/>
    <property type="match status" value="1"/>
</dbReference>
<evidence type="ECO:0000313" key="8">
    <source>
        <dbReference type="Proteomes" id="UP001214638"/>
    </source>
</evidence>
<comment type="caution">
    <text evidence="7">The sequence shown here is derived from an EMBL/GenBank/DDBJ whole genome shotgun (WGS) entry which is preliminary data.</text>
</comment>